<dbReference type="Proteomes" id="UP000335415">
    <property type="component" value="Unassembled WGS sequence"/>
</dbReference>
<name>A0A5J5G1V4_9GAMM</name>
<accession>A0A5J5G1V4</accession>
<reference evidence="2 3" key="1">
    <citation type="submission" date="2019-09" db="EMBL/GenBank/DDBJ databases">
        <authorList>
            <person name="Li Y."/>
        </authorList>
    </citation>
    <scope>NUCLEOTIDE SEQUENCE [LARGE SCALE GENOMIC DNA]</scope>
    <source>
        <strain evidence="2 3">L3-3HA</strain>
    </source>
</reference>
<dbReference type="OrthoDB" id="9803231at2"/>
<keyword evidence="3" id="KW-1185">Reference proteome</keyword>
<comment type="caution">
    <text evidence="2">The sequence shown here is derived from an EMBL/GenBank/DDBJ whole genome shotgun (WGS) entry which is preliminary data.</text>
</comment>
<dbReference type="EMBL" id="VYKJ01000004">
    <property type="protein sequence ID" value="KAA9000714.1"/>
    <property type="molecule type" value="Genomic_DNA"/>
</dbReference>
<evidence type="ECO:0000313" key="3">
    <source>
        <dbReference type="Proteomes" id="UP000335415"/>
    </source>
</evidence>
<feature type="region of interest" description="Disordered" evidence="1">
    <location>
        <begin position="49"/>
        <end position="69"/>
    </location>
</feature>
<sequence length="69" mass="7651">MKRTFTAMENEFVSDFWHNGIGYREMAKTPDSKPGTIVTIFRDIDSTGPDVRKPTSAHLTLADGSMSEG</sequence>
<evidence type="ECO:0000256" key="1">
    <source>
        <dbReference type="SAM" id="MobiDB-lite"/>
    </source>
</evidence>
<protein>
    <submittedName>
        <fullName evidence="2">Uncharacterized protein</fullName>
    </submittedName>
</protein>
<dbReference type="AlphaFoldDB" id="A0A5J5G1V4"/>
<organism evidence="2 3">
    <name type="scientific">Affinibrenneria salicis</name>
    <dbReference type="NCBI Taxonomy" id="2590031"/>
    <lineage>
        <taxon>Bacteria</taxon>
        <taxon>Pseudomonadati</taxon>
        <taxon>Pseudomonadota</taxon>
        <taxon>Gammaproteobacteria</taxon>
        <taxon>Enterobacterales</taxon>
        <taxon>Pectobacteriaceae</taxon>
        <taxon>Affinibrenneria</taxon>
    </lineage>
</organism>
<dbReference type="RefSeq" id="WP_150434981.1">
    <property type="nucleotide sequence ID" value="NZ_VYKJ01000004.1"/>
</dbReference>
<evidence type="ECO:0000313" key="2">
    <source>
        <dbReference type="EMBL" id="KAA9000714.1"/>
    </source>
</evidence>
<gene>
    <name evidence="2" type="ORF">FJU30_10925</name>
</gene>
<proteinExistence type="predicted"/>